<protein>
    <submittedName>
        <fullName evidence="2">Uncharacterized protein</fullName>
    </submittedName>
</protein>
<feature type="compositionally biased region" description="Low complexity" evidence="1">
    <location>
        <begin position="268"/>
        <end position="280"/>
    </location>
</feature>
<dbReference type="Proteomes" id="UP001063166">
    <property type="component" value="Unassembled WGS sequence"/>
</dbReference>
<evidence type="ECO:0000313" key="3">
    <source>
        <dbReference type="Proteomes" id="UP001063166"/>
    </source>
</evidence>
<feature type="region of interest" description="Disordered" evidence="1">
    <location>
        <begin position="268"/>
        <end position="287"/>
    </location>
</feature>
<comment type="caution">
    <text evidence="2">The sequence shown here is derived from an EMBL/GenBank/DDBJ whole genome shotgun (WGS) entry which is preliminary data.</text>
</comment>
<keyword evidence="3" id="KW-1185">Reference proteome</keyword>
<name>A0A9P3UP33_LYOSH</name>
<sequence>MSAAESINQSNAIYDVLHASDKPSSSPSSERMKYALMELPYYPALDSHPSFECYTSLESCPYGPKQVEYVREGSGDFPEHPCESPLVRSYPATPEQYYPSASSYSSLSERSCSLSPNTQYSFSLPYQPPAIYNSPYLQTDKHEAFLKPVSFTDGKAPPSRSDYCCVLEVGGISESPASLGVYGHGRSISAPASPTPPSEKPDLVLYGAVTAPQLVWCDSSPSAADDDSVPQSTVSISSLGLSYAPQAPATDGMVSLLSVDLVSPQAGPSAASLSAANSNGLHRHEDSKSLPGTLNAVGAPQFLWNSPSASSSLRPSITLTPVERPKLAPSRAINGVVSFPRVRPSCSFTLSLQPVSPWAATSKKRSNKENKENPSLWRGRELL</sequence>
<gene>
    <name evidence="2" type="ORF">LshimejAT787_0704370</name>
</gene>
<dbReference type="EMBL" id="BRPK01000007">
    <property type="protein sequence ID" value="GLB39927.1"/>
    <property type="molecule type" value="Genomic_DNA"/>
</dbReference>
<organism evidence="2 3">
    <name type="scientific">Lyophyllum shimeji</name>
    <name type="common">Hon-shimeji</name>
    <name type="synonym">Tricholoma shimeji</name>
    <dbReference type="NCBI Taxonomy" id="47721"/>
    <lineage>
        <taxon>Eukaryota</taxon>
        <taxon>Fungi</taxon>
        <taxon>Dikarya</taxon>
        <taxon>Basidiomycota</taxon>
        <taxon>Agaricomycotina</taxon>
        <taxon>Agaricomycetes</taxon>
        <taxon>Agaricomycetidae</taxon>
        <taxon>Agaricales</taxon>
        <taxon>Tricholomatineae</taxon>
        <taxon>Lyophyllaceae</taxon>
        <taxon>Lyophyllum</taxon>
    </lineage>
</organism>
<evidence type="ECO:0000256" key="1">
    <source>
        <dbReference type="SAM" id="MobiDB-lite"/>
    </source>
</evidence>
<dbReference type="AlphaFoldDB" id="A0A9P3UP33"/>
<feature type="compositionally biased region" description="Polar residues" evidence="1">
    <location>
        <begin position="1"/>
        <end position="12"/>
    </location>
</feature>
<evidence type="ECO:0000313" key="2">
    <source>
        <dbReference type="EMBL" id="GLB39927.1"/>
    </source>
</evidence>
<feature type="region of interest" description="Disordered" evidence="1">
    <location>
        <begin position="356"/>
        <end position="383"/>
    </location>
</feature>
<reference evidence="2" key="1">
    <citation type="submission" date="2022-07" db="EMBL/GenBank/DDBJ databases">
        <title>The genome of Lyophyllum shimeji provides insight into the initial evolution of ectomycorrhizal fungal genome.</title>
        <authorList>
            <person name="Kobayashi Y."/>
            <person name="Shibata T."/>
            <person name="Hirakawa H."/>
            <person name="Shigenobu S."/>
            <person name="Nishiyama T."/>
            <person name="Yamada A."/>
            <person name="Hasebe M."/>
            <person name="Kawaguchi M."/>
        </authorList>
    </citation>
    <scope>NUCLEOTIDE SEQUENCE</scope>
    <source>
        <strain evidence="2">AT787</strain>
    </source>
</reference>
<proteinExistence type="predicted"/>
<feature type="region of interest" description="Disordered" evidence="1">
    <location>
        <begin position="1"/>
        <end position="29"/>
    </location>
</feature>
<accession>A0A9P3UP33</accession>
<feature type="compositionally biased region" description="Basic and acidic residues" evidence="1">
    <location>
        <begin position="367"/>
        <end position="383"/>
    </location>
</feature>